<dbReference type="KEGG" id="acel:acsn021_23550"/>
<dbReference type="Pfam" id="PF01257">
    <property type="entry name" value="2Fe-2S_thioredx"/>
    <property type="match status" value="1"/>
</dbReference>
<proteinExistence type="predicted"/>
<dbReference type="AlphaFoldDB" id="A0A6S6QYF4"/>
<dbReference type="InterPro" id="IPR036249">
    <property type="entry name" value="Thioredoxin-like_sf"/>
</dbReference>
<keyword evidence="3" id="KW-0411">Iron-sulfur</keyword>
<evidence type="ECO:0000313" key="5">
    <source>
        <dbReference type="Proteomes" id="UP000515561"/>
    </source>
</evidence>
<dbReference type="GO" id="GO:0046872">
    <property type="term" value="F:metal ion binding"/>
    <property type="evidence" value="ECO:0007669"/>
    <property type="project" value="UniProtKB-KW"/>
</dbReference>
<dbReference type="Proteomes" id="UP000515561">
    <property type="component" value="Chromosome"/>
</dbReference>
<evidence type="ECO:0000256" key="2">
    <source>
        <dbReference type="ARBA" id="ARBA00023004"/>
    </source>
</evidence>
<keyword evidence="1" id="KW-0479">Metal-binding</keyword>
<name>A0A6S6QYF4_9FIRM</name>
<evidence type="ECO:0000256" key="3">
    <source>
        <dbReference type="ARBA" id="ARBA00023014"/>
    </source>
</evidence>
<dbReference type="PANTHER" id="PTHR43578:SF3">
    <property type="entry name" value="NADH-QUINONE OXIDOREDUCTASE SUBUNIT F"/>
    <property type="match status" value="1"/>
</dbReference>
<organism evidence="4 5">
    <name type="scientific">Anaerocolumna cellulosilytica</name>
    <dbReference type="NCBI Taxonomy" id="433286"/>
    <lineage>
        <taxon>Bacteria</taxon>
        <taxon>Bacillati</taxon>
        <taxon>Bacillota</taxon>
        <taxon>Clostridia</taxon>
        <taxon>Lachnospirales</taxon>
        <taxon>Lachnospiraceae</taxon>
        <taxon>Anaerocolumna</taxon>
    </lineage>
</organism>
<dbReference type="CDD" id="cd02980">
    <property type="entry name" value="TRX_Fd_family"/>
    <property type="match status" value="1"/>
</dbReference>
<evidence type="ECO:0000256" key="1">
    <source>
        <dbReference type="ARBA" id="ARBA00022723"/>
    </source>
</evidence>
<evidence type="ECO:0000313" key="4">
    <source>
        <dbReference type="EMBL" id="BCJ94786.1"/>
    </source>
</evidence>
<keyword evidence="2" id="KW-0408">Iron</keyword>
<dbReference type="GO" id="GO:0051536">
    <property type="term" value="F:iron-sulfur cluster binding"/>
    <property type="evidence" value="ECO:0007669"/>
    <property type="project" value="UniProtKB-KW"/>
</dbReference>
<accession>A0A6S6QYF4</accession>
<protein>
    <submittedName>
        <fullName evidence="4">Ferredoxin</fullName>
    </submittedName>
</protein>
<dbReference type="RefSeq" id="WP_184089151.1">
    <property type="nucleotide sequence ID" value="NZ_AP023367.1"/>
</dbReference>
<dbReference type="SUPFAM" id="SSF52833">
    <property type="entry name" value="Thioredoxin-like"/>
    <property type="match status" value="1"/>
</dbReference>
<dbReference type="Gene3D" id="3.40.30.10">
    <property type="entry name" value="Glutaredoxin"/>
    <property type="match status" value="1"/>
</dbReference>
<sequence>MVNPKYHIFICTSCRVNGVQKGFCFSKDSVDIVQKFMEEVDDRGLSGDVMITNTGCFGICDKGPIAVIYPEGIWYGNLSEDDVEKIIEQHIEGGEPVKDLMI</sequence>
<dbReference type="InterPro" id="IPR048109">
    <property type="entry name" value="Fdxn_Clost-type"/>
</dbReference>
<dbReference type="NCBIfam" id="NF041612">
    <property type="entry name" value="fdxn_Clost"/>
    <property type="match status" value="1"/>
</dbReference>
<reference evidence="4 5" key="1">
    <citation type="journal article" date="2016" name="Int. J. Syst. Evol. Microbiol.">
        <title>Descriptions of Anaerotaenia torta gen. nov., sp. nov. and Anaerocolumna cellulosilytica gen. nov., sp. nov. isolated from a methanogenic reactor of cattle waste.</title>
        <authorList>
            <person name="Uek A."/>
            <person name="Ohtaki Y."/>
            <person name="Kaku N."/>
            <person name="Ueki K."/>
        </authorList>
    </citation>
    <scope>NUCLEOTIDE SEQUENCE [LARGE SCALE GENOMIC DNA]</scope>
    <source>
        <strain evidence="4 5">SN021</strain>
    </source>
</reference>
<dbReference type="EMBL" id="AP023367">
    <property type="protein sequence ID" value="BCJ94786.1"/>
    <property type="molecule type" value="Genomic_DNA"/>
</dbReference>
<gene>
    <name evidence="4" type="ORF">acsn021_23550</name>
</gene>
<dbReference type="PANTHER" id="PTHR43578">
    <property type="entry name" value="NADH-QUINONE OXIDOREDUCTASE SUBUNIT F"/>
    <property type="match status" value="1"/>
</dbReference>
<keyword evidence="5" id="KW-1185">Reference proteome</keyword>